<evidence type="ECO:0000259" key="8">
    <source>
        <dbReference type="PROSITE" id="PS50103"/>
    </source>
</evidence>
<evidence type="ECO:0000256" key="1">
    <source>
        <dbReference type="ARBA" id="ARBA00022723"/>
    </source>
</evidence>
<reference evidence="9" key="2">
    <citation type="submission" date="2022-10" db="EMBL/GenBank/DDBJ databases">
        <authorList>
            <consortium name="ENA_rothamsted_submissions"/>
            <consortium name="culmorum"/>
            <person name="King R."/>
        </authorList>
    </citation>
    <scope>NUCLEOTIDE SEQUENCE</scope>
</reference>
<organism evidence="9 10">
    <name type="scientific">Chironomus riparius</name>
    <dbReference type="NCBI Taxonomy" id="315576"/>
    <lineage>
        <taxon>Eukaryota</taxon>
        <taxon>Metazoa</taxon>
        <taxon>Ecdysozoa</taxon>
        <taxon>Arthropoda</taxon>
        <taxon>Hexapoda</taxon>
        <taxon>Insecta</taxon>
        <taxon>Pterygota</taxon>
        <taxon>Neoptera</taxon>
        <taxon>Endopterygota</taxon>
        <taxon>Diptera</taxon>
        <taxon>Nematocera</taxon>
        <taxon>Chironomoidea</taxon>
        <taxon>Chironomidae</taxon>
        <taxon>Chironominae</taxon>
        <taxon>Chironomus</taxon>
    </lineage>
</organism>
<evidence type="ECO:0000256" key="7">
    <source>
        <dbReference type="SAM" id="MobiDB-lite"/>
    </source>
</evidence>
<evidence type="ECO:0000313" key="10">
    <source>
        <dbReference type="Proteomes" id="UP001153620"/>
    </source>
</evidence>
<feature type="zinc finger region" description="C3H1-type" evidence="5">
    <location>
        <begin position="56"/>
        <end position="82"/>
    </location>
</feature>
<evidence type="ECO:0000256" key="2">
    <source>
        <dbReference type="ARBA" id="ARBA00022737"/>
    </source>
</evidence>
<dbReference type="Gene3D" id="3.30.1370.210">
    <property type="match status" value="1"/>
</dbReference>
<dbReference type="EMBL" id="OU895877">
    <property type="protein sequence ID" value="CAG9800851.1"/>
    <property type="molecule type" value="Genomic_DNA"/>
</dbReference>
<keyword evidence="4 5" id="KW-0862">Zinc</keyword>
<feature type="coiled-coil region" evidence="6">
    <location>
        <begin position="247"/>
        <end position="274"/>
    </location>
</feature>
<feature type="domain" description="C3H1-type" evidence="8">
    <location>
        <begin position="56"/>
        <end position="82"/>
    </location>
</feature>
<evidence type="ECO:0000313" key="9">
    <source>
        <dbReference type="EMBL" id="CAG9800851.1"/>
    </source>
</evidence>
<keyword evidence="10" id="KW-1185">Reference proteome</keyword>
<keyword evidence="2" id="KW-0677">Repeat</keyword>
<feature type="zinc finger region" description="C3H1-type" evidence="5">
    <location>
        <begin position="83"/>
        <end position="109"/>
    </location>
</feature>
<keyword evidence="6" id="KW-0175">Coiled coil</keyword>
<evidence type="ECO:0000256" key="5">
    <source>
        <dbReference type="PROSITE-ProRule" id="PRU00723"/>
    </source>
</evidence>
<evidence type="ECO:0000256" key="4">
    <source>
        <dbReference type="ARBA" id="ARBA00022833"/>
    </source>
</evidence>
<keyword evidence="3 5" id="KW-0863">Zinc-finger</keyword>
<dbReference type="Proteomes" id="UP001153620">
    <property type="component" value="Chromosome 1"/>
</dbReference>
<feature type="compositionally biased region" description="Low complexity" evidence="7">
    <location>
        <begin position="15"/>
        <end position="34"/>
    </location>
</feature>
<dbReference type="GO" id="GO:0003723">
    <property type="term" value="F:RNA binding"/>
    <property type="evidence" value="ECO:0007669"/>
    <property type="project" value="TreeGrafter"/>
</dbReference>
<dbReference type="OrthoDB" id="250836at2759"/>
<dbReference type="GO" id="GO:0008270">
    <property type="term" value="F:zinc ion binding"/>
    <property type="evidence" value="ECO:0007669"/>
    <property type="project" value="UniProtKB-KW"/>
</dbReference>
<evidence type="ECO:0000256" key="3">
    <source>
        <dbReference type="ARBA" id="ARBA00022771"/>
    </source>
</evidence>
<dbReference type="AlphaFoldDB" id="A0A9N9RPN1"/>
<feature type="compositionally biased region" description="Polar residues" evidence="7">
    <location>
        <begin position="1"/>
        <end position="14"/>
    </location>
</feature>
<reference evidence="9" key="1">
    <citation type="submission" date="2022-01" db="EMBL/GenBank/DDBJ databases">
        <authorList>
            <person name="King R."/>
        </authorList>
    </citation>
    <scope>NUCLEOTIDE SEQUENCE</scope>
</reference>
<protein>
    <recommendedName>
        <fullName evidence="8">C3H1-type domain-containing protein</fullName>
    </recommendedName>
</protein>
<dbReference type="PANTHER" id="PTHR12675">
    <property type="entry name" value="MUSCLEBLIND-LIKE PROTEIN"/>
    <property type="match status" value="1"/>
</dbReference>
<dbReference type="GO" id="GO:0043484">
    <property type="term" value="P:regulation of RNA splicing"/>
    <property type="evidence" value="ECO:0007669"/>
    <property type="project" value="TreeGrafter"/>
</dbReference>
<dbReference type="PROSITE" id="PS50103">
    <property type="entry name" value="ZF_C3H1"/>
    <property type="match status" value="2"/>
</dbReference>
<proteinExistence type="predicted"/>
<accession>A0A9N9RPN1</accession>
<keyword evidence="1 5" id="KW-0479">Metal-binding</keyword>
<feature type="domain" description="C3H1-type" evidence="8">
    <location>
        <begin position="83"/>
        <end position="109"/>
    </location>
</feature>
<gene>
    <name evidence="9" type="ORF">CHIRRI_LOCUS3788</name>
</gene>
<feature type="region of interest" description="Disordered" evidence="7">
    <location>
        <begin position="1"/>
        <end position="34"/>
    </location>
</feature>
<dbReference type="InterPro" id="IPR000571">
    <property type="entry name" value="Znf_CCCH"/>
</dbReference>
<name>A0A9N9RPN1_9DIPT</name>
<dbReference type="PANTHER" id="PTHR12675:SF6">
    <property type="entry name" value="ZINC FINGER CCCH DOMAIN-CONTAINING PROTEIN 10"/>
    <property type="match status" value="1"/>
</dbReference>
<evidence type="ECO:0000256" key="6">
    <source>
        <dbReference type="SAM" id="Coils"/>
    </source>
</evidence>
<sequence>MYQSECNSSYSRAESPSITTSTTTQSVSSTSNHSTTVLCNGQYNNGYKGNNCNEQQNKFRICRDFVRGSCRRLLCKYPHVTSPDLVVFCHDFQNNKCPRLNCKFLHYTIDDEEHYRKYGEFPIIGQQDDFSNNQNMNNVNNSGNNHDYSGDYEYNNKGYFSNNSNSSNGNRSLPSILDTEMFHHCQQRIEGGCSHSLRCHNNDRGFSNVSNSFRNSLKRLSSQDQDFMQQQESKFKRCREDDIMVVLRRFEEEHQMLKRRVEANELKIAELRASNEYLMTQNAQLRISTVQVSRVVNPVTVTHTQAQQQQAQTQVISASMAPVQNPQVLSAPIVSMAAPQTQIITTPPNVPPIVGTIHATANTSQQTQQILGTSQITLSPAVPSIGLSINTSQALQAAISNASQPIISYPIMTHSILPH</sequence>